<reference evidence="7 8" key="1">
    <citation type="submission" date="2024-09" db="EMBL/GenBank/DDBJ databases">
        <authorList>
            <person name="Sun Q."/>
            <person name="Mori K."/>
        </authorList>
    </citation>
    <scope>NUCLEOTIDE SEQUENCE [LARGE SCALE GENOMIC DNA]</scope>
    <source>
        <strain evidence="7 8">JCM 13503</strain>
    </source>
</reference>
<dbReference type="Gene3D" id="3.90.550.10">
    <property type="entry name" value="Spore Coat Polysaccharide Biosynthesis Protein SpsA, Chain A"/>
    <property type="match status" value="1"/>
</dbReference>
<keyword evidence="5" id="KW-1133">Transmembrane helix</keyword>
<evidence type="ECO:0000313" key="7">
    <source>
        <dbReference type="EMBL" id="MFB9992549.1"/>
    </source>
</evidence>
<protein>
    <submittedName>
        <fullName evidence="7">Glycosyltransferase family 2 protein</fullName>
        <ecNumber evidence="7">2.4.-.-</ecNumber>
    </submittedName>
</protein>
<feature type="transmembrane region" description="Helical" evidence="5">
    <location>
        <begin position="314"/>
        <end position="333"/>
    </location>
</feature>
<evidence type="ECO:0000256" key="5">
    <source>
        <dbReference type="SAM" id="Phobius"/>
    </source>
</evidence>
<accession>A0ABV6AYH1</accession>
<dbReference type="InterPro" id="IPR001173">
    <property type="entry name" value="Glyco_trans_2-like"/>
</dbReference>
<dbReference type="PANTHER" id="PTHR43630:SF1">
    <property type="entry name" value="POLY-BETA-1,6-N-ACETYL-D-GLUCOSAMINE SYNTHASE"/>
    <property type="match status" value="1"/>
</dbReference>
<dbReference type="InterPro" id="IPR029044">
    <property type="entry name" value="Nucleotide-diphossugar_trans"/>
</dbReference>
<keyword evidence="5" id="KW-0472">Membrane</keyword>
<evidence type="ECO:0000259" key="6">
    <source>
        <dbReference type="Pfam" id="PF00535"/>
    </source>
</evidence>
<evidence type="ECO:0000256" key="4">
    <source>
        <dbReference type="SAM" id="MobiDB-lite"/>
    </source>
</evidence>
<evidence type="ECO:0000256" key="2">
    <source>
        <dbReference type="ARBA" id="ARBA00022676"/>
    </source>
</evidence>
<feature type="region of interest" description="Disordered" evidence="4">
    <location>
        <begin position="430"/>
        <end position="453"/>
    </location>
</feature>
<sequence length="453" mass="50303">MNPLYLIDIAGLLLFLMYAVHQTASALRPRPRPPVAEQGVALTFLIPAMNEEAVIAATLQNLRSTVPEARVVVIDDASADATAAIVEQYSRTDPMIALLRRVAPEAQENKGRALNWAVARLLQVPWLADQDLSQQVFVVLDADGRVSSDFAPQVRGAFQNADVMAAQGWMRFRPVEVTEGGVRGLISKMLIFQQDLETFIVGHIQRLRASGGVASLTGNGQCMRVSYLSHQVGQGNSPWPDVLLEDFGSVMEIVLDSPRHRVALLPAHIMQQGILDPQAFIKQRARWTQGALQCLPYLTRLWKSGASLITRLDFTYFILSPWLNIVLIVSIASQSFRRVFGGQGLVLPGWMGVILTVVPLIIQLNWALRFRNEKGLSWWSLPYALISLPVYGAALLCSLPLAYSNYVRRQNTWFKGTRYVEQEPAHLPHVSVKPHQPAPHPSEQPQRSLSSGD</sequence>
<feature type="domain" description="Glycosyltransferase 2-like" evidence="6">
    <location>
        <begin position="44"/>
        <end position="183"/>
    </location>
</feature>
<evidence type="ECO:0000256" key="3">
    <source>
        <dbReference type="ARBA" id="ARBA00022679"/>
    </source>
</evidence>
<dbReference type="RefSeq" id="WP_380009669.1">
    <property type="nucleotide sequence ID" value="NZ_JBHLYR010000032.1"/>
</dbReference>
<evidence type="ECO:0000313" key="8">
    <source>
        <dbReference type="Proteomes" id="UP001589733"/>
    </source>
</evidence>
<feature type="transmembrane region" description="Helical" evidence="5">
    <location>
        <begin position="345"/>
        <end position="368"/>
    </location>
</feature>
<dbReference type="SUPFAM" id="SSF53448">
    <property type="entry name" value="Nucleotide-diphospho-sugar transferases"/>
    <property type="match status" value="1"/>
</dbReference>
<keyword evidence="2 7" id="KW-0328">Glycosyltransferase</keyword>
<dbReference type="GO" id="GO:0016757">
    <property type="term" value="F:glycosyltransferase activity"/>
    <property type="evidence" value="ECO:0007669"/>
    <property type="project" value="UniProtKB-KW"/>
</dbReference>
<keyword evidence="3 7" id="KW-0808">Transferase</keyword>
<keyword evidence="5" id="KW-0812">Transmembrane</keyword>
<feature type="transmembrane region" description="Helical" evidence="5">
    <location>
        <begin position="380"/>
        <end position="403"/>
    </location>
</feature>
<dbReference type="Proteomes" id="UP001589733">
    <property type="component" value="Unassembled WGS sequence"/>
</dbReference>
<dbReference type="EMBL" id="JBHLYR010000032">
    <property type="protein sequence ID" value="MFB9992549.1"/>
    <property type="molecule type" value="Genomic_DNA"/>
</dbReference>
<comment type="caution">
    <text evidence="7">The sequence shown here is derived from an EMBL/GenBank/DDBJ whole genome shotgun (WGS) entry which is preliminary data.</text>
</comment>
<organism evidence="7 8">
    <name type="scientific">Deinococcus oregonensis</name>
    <dbReference type="NCBI Taxonomy" id="1805970"/>
    <lineage>
        <taxon>Bacteria</taxon>
        <taxon>Thermotogati</taxon>
        <taxon>Deinococcota</taxon>
        <taxon>Deinococci</taxon>
        <taxon>Deinococcales</taxon>
        <taxon>Deinococcaceae</taxon>
        <taxon>Deinococcus</taxon>
    </lineage>
</organism>
<keyword evidence="8" id="KW-1185">Reference proteome</keyword>
<dbReference type="Pfam" id="PF00535">
    <property type="entry name" value="Glycos_transf_2"/>
    <property type="match status" value="1"/>
</dbReference>
<dbReference type="EC" id="2.4.-.-" evidence="7"/>
<evidence type="ECO:0000256" key="1">
    <source>
        <dbReference type="ARBA" id="ARBA00006739"/>
    </source>
</evidence>
<name>A0ABV6AYH1_9DEIO</name>
<dbReference type="PANTHER" id="PTHR43630">
    <property type="entry name" value="POLY-BETA-1,6-N-ACETYL-D-GLUCOSAMINE SYNTHASE"/>
    <property type="match status" value="1"/>
</dbReference>
<gene>
    <name evidence="7" type="ORF">ACFFLM_11285</name>
</gene>
<comment type="similarity">
    <text evidence="1">Belongs to the glycosyltransferase 2 family.</text>
</comment>
<proteinExistence type="inferred from homology"/>
<feature type="compositionally biased region" description="Polar residues" evidence="4">
    <location>
        <begin position="443"/>
        <end position="453"/>
    </location>
</feature>